<evidence type="ECO:0000256" key="8">
    <source>
        <dbReference type="ARBA" id="ARBA00023136"/>
    </source>
</evidence>
<dbReference type="GO" id="GO:0005484">
    <property type="term" value="F:SNAP receptor activity"/>
    <property type="evidence" value="ECO:0007669"/>
    <property type="project" value="TreeGrafter"/>
</dbReference>
<proteinExistence type="inferred from homology"/>
<dbReference type="OrthoDB" id="422156at2759"/>
<sequence>MRNSHYKDTNYLNNTQKHENGLESNESDYFLEESNRIDNSHNMTDQILLQAYSTRDDFYQQKDMLYDMNQKISKASNFLSGVKYFISKISTKRKKNNLILSFVISICIIMIYFMM</sequence>
<dbReference type="PANTHER" id="PTHR21094:SF2">
    <property type="entry name" value="GOLGI SNAP RECEPTOR COMPLEX MEMBER 1"/>
    <property type="match status" value="1"/>
</dbReference>
<dbReference type="GO" id="GO:0015031">
    <property type="term" value="P:protein transport"/>
    <property type="evidence" value="ECO:0007669"/>
    <property type="project" value="UniProtKB-KW"/>
</dbReference>
<evidence type="ECO:0000256" key="7">
    <source>
        <dbReference type="ARBA" id="ARBA00023034"/>
    </source>
</evidence>
<keyword evidence="8 10" id="KW-0472">Membrane</keyword>
<keyword evidence="3" id="KW-0813">Transport</keyword>
<reference evidence="11" key="1">
    <citation type="submission" date="2020-06" db="EMBL/GenBank/DDBJ databases">
        <title>Genomes of multiple members of Pneumocystis genus reveal paths to human pathogen Pneumocystis jirovecii.</title>
        <authorList>
            <person name="Cisse O.H."/>
            <person name="Ma L."/>
            <person name="Dekker J."/>
            <person name="Khil P."/>
            <person name="Jo J."/>
            <person name="Brenchley J."/>
            <person name="Blair R."/>
            <person name="Pahar B."/>
            <person name="Chabe M."/>
            <person name="Van Rompay K.A."/>
            <person name="Keesler R."/>
            <person name="Sukura A."/>
            <person name="Hirsch V."/>
            <person name="Kutty G."/>
            <person name="Liu Y."/>
            <person name="Peng L."/>
            <person name="Chen J."/>
            <person name="Song J."/>
            <person name="Weissenbacher-Lang C."/>
            <person name="Xu J."/>
            <person name="Upham N.S."/>
            <person name="Stajich J.E."/>
            <person name="Cuomo C.A."/>
            <person name="Cushion M.T."/>
            <person name="Kovacs J.A."/>
        </authorList>
    </citation>
    <scope>NUCLEOTIDE SEQUENCE</scope>
    <source>
        <strain evidence="11">2A</strain>
    </source>
</reference>
<dbReference type="EMBL" id="CP054542">
    <property type="protein sequence ID" value="QSL66274.1"/>
    <property type="molecule type" value="Genomic_DNA"/>
</dbReference>
<keyword evidence="7" id="KW-0333">Golgi apparatus</keyword>
<evidence type="ECO:0000313" key="11">
    <source>
        <dbReference type="EMBL" id="QSL66274.1"/>
    </source>
</evidence>
<protein>
    <submittedName>
        <fullName evidence="11">Uncharacterized protein</fullName>
    </submittedName>
</protein>
<evidence type="ECO:0000256" key="9">
    <source>
        <dbReference type="SAM" id="MobiDB-lite"/>
    </source>
</evidence>
<keyword evidence="4 10" id="KW-0812">Transmembrane</keyword>
<dbReference type="AlphaFoldDB" id="A0A899G147"/>
<gene>
    <name evidence="11" type="ORF">MERGE_000652</name>
</gene>
<evidence type="ECO:0000313" key="12">
    <source>
        <dbReference type="Proteomes" id="UP000663699"/>
    </source>
</evidence>
<keyword evidence="5" id="KW-0653">Protein transport</keyword>
<dbReference type="GO" id="GO:0048219">
    <property type="term" value="P:inter-Golgi cisterna vesicle-mediated transport"/>
    <property type="evidence" value="ECO:0007669"/>
    <property type="project" value="TreeGrafter"/>
</dbReference>
<dbReference type="GO" id="GO:0031201">
    <property type="term" value="C:SNARE complex"/>
    <property type="evidence" value="ECO:0007669"/>
    <property type="project" value="TreeGrafter"/>
</dbReference>
<evidence type="ECO:0000256" key="6">
    <source>
        <dbReference type="ARBA" id="ARBA00022989"/>
    </source>
</evidence>
<dbReference type="Pfam" id="PF12352">
    <property type="entry name" value="V-SNARE_C"/>
    <property type="match status" value="1"/>
</dbReference>
<evidence type="ECO:0000256" key="5">
    <source>
        <dbReference type="ARBA" id="ARBA00022927"/>
    </source>
</evidence>
<keyword evidence="12" id="KW-1185">Reference proteome</keyword>
<name>A0A899G147_9ASCO</name>
<evidence type="ECO:0000256" key="10">
    <source>
        <dbReference type="SAM" id="Phobius"/>
    </source>
</evidence>
<dbReference type="Proteomes" id="UP000663699">
    <property type="component" value="Chromosome 11"/>
</dbReference>
<evidence type="ECO:0000256" key="4">
    <source>
        <dbReference type="ARBA" id="ARBA00022692"/>
    </source>
</evidence>
<comment type="similarity">
    <text evidence="2">Belongs to the GOSR1 family.</text>
</comment>
<evidence type="ECO:0000256" key="3">
    <source>
        <dbReference type="ARBA" id="ARBA00022448"/>
    </source>
</evidence>
<feature type="transmembrane region" description="Helical" evidence="10">
    <location>
        <begin position="97"/>
        <end position="114"/>
    </location>
</feature>
<feature type="region of interest" description="Disordered" evidence="9">
    <location>
        <begin position="1"/>
        <end position="25"/>
    </location>
</feature>
<dbReference type="GO" id="GO:0006906">
    <property type="term" value="P:vesicle fusion"/>
    <property type="evidence" value="ECO:0007669"/>
    <property type="project" value="TreeGrafter"/>
</dbReference>
<dbReference type="PANTHER" id="PTHR21094">
    <property type="entry name" value="GOS-28 SNARE- RELATED"/>
    <property type="match status" value="1"/>
</dbReference>
<dbReference type="GO" id="GO:0006888">
    <property type="term" value="P:endoplasmic reticulum to Golgi vesicle-mediated transport"/>
    <property type="evidence" value="ECO:0007669"/>
    <property type="project" value="InterPro"/>
</dbReference>
<keyword evidence="6 10" id="KW-1133">Transmembrane helix</keyword>
<evidence type="ECO:0000256" key="1">
    <source>
        <dbReference type="ARBA" id="ARBA00004409"/>
    </source>
</evidence>
<dbReference type="GO" id="GO:0000139">
    <property type="term" value="C:Golgi membrane"/>
    <property type="evidence" value="ECO:0007669"/>
    <property type="project" value="UniProtKB-SubCell"/>
</dbReference>
<dbReference type="InterPro" id="IPR023601">
    <property type="entry name" value="Golgi_SNAP_su1"/>
</dbReference>
<evidence type="ECO:0000256" key="2">
    <source>
        <dbReference type="ARBA" id="ARBA00008473"/>
    </source>
</evidence>
<accession>A0A899G147</accession>
<organism evidence="11 12">
    <name type="scientific">Pneumocystis wakefieldiae</name>
    <dbReference type="NCBI Taxonomy" id="38082"/>
    <lineage>
        <taxon>Eukaryota</taxon>
        <taxon>Fungi</taxon>
        <taxon>Dikarya</taxon>
        <taxon>Ascomycota</taxon>
        <taxon>Taphrinomycotina</taxon>
        <taxon>Pneumocystomycetes</taxon>
        <taxon>Pneumocystaceae</taxon>
        <taxon>Pneumocystis</taxon>
    </lineage>
</organism>
<dbReference type="GO" id="GO:0005801">
    <property type="term" value="C:cis-Golgi network"/>
    <property type="evidence" value="ECO:0007669"/>
    <property type="project" value="InterPro"/>
</dbReference>
<comment type="subcellular location">
    <subcellularLocation>
        <location evidence="1">Golgi apparatus membrane</location>
        <topology evidence="1">Single-pass type IV membrane protein</topology>
    </subcellularLocation>
</comment>
<dbReference type="GO" id="GO:0005797">
    <property type="term" value="C:Golgi medial cisterna"/>
    <property type="evidence" value="ECO:0007669"/>
    <property type="project" value="TreeGrafter"/>
</dbReference>